<protein>
    <recommendedName>
        <fullName evidence="1">Glycosyltransferase 2-like domain-containing protein</fullName>
    </recommendedName>
</protein>
<sequence>MKPIFSVIIVSFNSKKFLDQCLASLLNTALDNNKLEIIVIDNASTDGTYKFLQKKYPTVHFQLNSQNLGFAKANNLGIKNARGKYILLLNPDTLVPEDCLPEMADFMEKNKNAAIATCRVEMADGTLDDACHRGFPSPWNAFCHFTYLANIFPSSLIFNGYHLGYRNLNKIHQIDSCAGAFMLVRKSVGDRLNWLDEDYFWYGEDLDFCFRAKQASFKVFFVPFVKMIHYKGISSGIKKHSLHFSTADKKTKIASTRARFEVMRLFYRKHYRHGRQSWLSPLIFAMIAILENLSLLKLKLNEN</sequence>
<comment type="caution">
    <text evidence="2">The sequence shown here is derived from an EMBL/GenBank/DDBJ whole genome shotgun (WGS) entry which is preliminary data.</text>
</comment>
<dbReference type="EMBL" id="MFJM01000023">
    <property type="protein sequence ID" value="OGG18059.1"/>
    <property type="molecule type" value="Genomic_DNA"/>
</dbReference>
<gene>
    <name evidence="2" type="ORF">A3D78_01005</name>
</gene>
<dbReference type="Gene3D" id="3.90.550.10">
    <property type="entry name" value="Spore Coat Polysaccharide Biosynthesis Protein SpsA, Chain A"/>
    <property type="match status" value="1"/>
</dbReference>
<dbReference type="AlphaFoldDB" id="A0A1F6A026"/>
<evidence type="ECO:0000313" key="3">
    <source>
        <dbReference type="Proteomes" id="UP000176253"/>
    </source>
</evidence>
<accession>A0A1F6A026</accession>
<dbReference type="SUPFAM" id="SSF53448">
    <property type="entry name" value="Nucleotide-diphospho-sugar transferases"/>
    <property type="match status" value="1"/>
</dbReference>
<organism evidence="2 3">
    <name type="scientific">Candidatus Gottesmanbacteria bacterium RIFCSPHIGHO2_02_FULL_39_14</name>
    <dbReference type="NCBI Taxonomy" id="1798383"/>
    <lineage>
        <taxon>Bacteria</taxon>
        <taxon>Candidatus Gottesmaniibacteriota</taxon>
    </lineage>
</organism>
<dbReference type="Pfam" id="PF00535">
    <property type="entry name" value="Glycos_transf_2"/>
    <property type="match status" value="1"/>
</dbReference>
<reference evidence="2 3" key="1">
    <citation type="journal article" date="2016" name="Nat. Commun.">
        <title>Thousands of microbial genomes shed light on interconnected biogeochemical processes in an aquifer system.</title>
        <authorList>
            <person name="Anantharaman K."/>
            <person name="Brown C.T."/>
            <person name="Hug L.A."/>
            <person name="Sharon I."/>
            <person name="Castelle C.J."/>
            <person name="Probst A.J."/>
            <person name="Thomas B.C."/>
            <person name="Singh A."/>
            <person name="Wilkins M.J."/>
            <person name="Karaoz U."/>
            <person name="Brodie E.L."/>
            <person name="Williams K.H."/>
            <person name="Hubbard S.S."/>
            <person name="Banfield J.F."/>
        </authorList>
    </citation>
    <scope>NUCLEOTIDE SEQUENCE [LARGE SCALE GENOMIC DNA]</scope>
</reference>
<evidence type="ECO:0000313" key="2">
    <source>
        <dbReference type="EMBL" id="OGG18059.1"/>
    </source>
</evidence>
<dbReference type="InterPro" id="IPR001173">
    <property type="entry name" value="Glyco_trans_2-like"/>
</dbReference>
<proteinExistence type="predicted"/>
<dbReference type="CDD" id="cd04186">
    <property type="entry name" value="GT_2_like_c"/>
    <property type="match status" value="1"/>
</dbReference>
<feature type="domain" description="Glycosyltransferase 2-like" evidence="1">
    <location>
        <begin position="6"/>
        <end position="159"/>
    </location>
</feature>
<dbReference type="PANTHER" id="PTHR43179:SF7">
    <property type="entry name" value="RHAMNOSYLTRANSFERASE WBBL"/>
    <property type="match status" value="1"/>
</dbReference>
<dbReference type="Proteomes" id="UP000176253">
    <property type="component" value="Unassembled WGS sequence"/>
</dbReference>
<evidence type="ECO:0000259" key="1">
    <source>
        <dbReference type="Pfam" id="PF00535"/>
    </source>
</evidence>
<name>A0A1F6A026_9BACT</name>
<dbReference type="PANTHER" id="PTHR43179">
    <property type="entry name" value="RHAMNOSYLTRANSFERASE WBBL"/>
    <property type="match status" value="1"/>
</dbReference>
<dbReference type="STRING" id="1798383.A3D78_01005"/>
<dbReference type="InterPro" id="IPR029044">
    <property type="entry name" value="Nucleotide-diphossugar_trans"/>
</dbReference>